<evidence type="ECO:0000256" key="4">
    <source>
        <dbReference type="SAM" id="SignalP"/>
    </source>
</evidence>
<keyword evidence="3" id="KW-1015">Disulfide bond</keyword>
<dbReference type="PROSITE" id="PS51465">
    <property type="entry name" value="KAZAL_2"/>
    <property type="match status" value="4"/>
</dbReference>
<evidence type="ECO:0000256" key="1">
    <source>
        <dbReference type="ARBA" id="ARBA00022690"/>
    </source>
</evidence>
<feature type="chain" id="PRO_5044021389" description="Kazal-like domain-containing protein" evidence="4">
    <location>
        <begin position="22"/>
        <end position="261"/>
    </location>
</feature>
<protein>
    <recommendedName>
        <fullName evidence="5">Kazal-like domain-containing protein</fullName>
    </recommendedName>
</protein>
<dbReference type="PANTHER" id="PTHR10913:SF45">
    <property type="entry name" value="FOLLISTATIN, ISOFORM A-RELATED"/>
    <property type="match status" value="1"/>
</dbReference>
<evidence type="ECO:0000259" key="5">
    <source>
        <dbReference type="PROSITE" id="PS51465"/>
    </source>
</evidence>
<keyword evidence="7" id="KW-1185">Reference proteome</keyword>
<dbReference type="InterPro" id="IPR002350">
    <property type="entry name" value="Kazal_dom"/>
</dbReference>
<feature type="domain" description="Kazal-like" evidence="5">
    <location>
        <begin position="22"/>
        <end position="74"/>
    </location>
</feature>
<dbReference type="CDD" id="cd00104">
    <property type="entry name" value="KAZAL_FS"/>
    <property type="match status" value="4"/>
</dbReference>
<reference evidence="6" key="1">
    <citation type="submission" date="2022-12" db="EMBL/GenBank/DDBJ databases">
        <authorList>
            <person name="Webb A."/>
        </authorList>
    </citation>
    <scope>NUCLEOTIDE SEQUENCE</scope>
    <source>
        <strain evidence="6">Hp1</strain>
    </source>
</reference>
<evidence type="ECO:0000313" key="7">
    <source>
        <dbReference type="Proteomes" id="UP001162031"/>
    </source>
</evidence>
<dbReference type="AlphaFoldDB" id="A0AAV0U943"/>
<accession>A0AAV0U943</accession>
<keyword evidence="1" id="KW-0646">Protease inhibitor</keyword>
<dbReference type="Pfam" id="PF00050">
    <property type="entry name" value="Kazal_1"/>
    <property type="match status" value="1"/>
</dbReference>
<feature type="domain" description="Kazal-like" evidence="5">
    <location>
        <begin position="75"/>
        <end position="127"/>
    </location>
</feature>
<dbReference type="Pfam" id="PF07648">
    <property type="entry name" value="Kazal_2"/>
    <property type="match status" value="3"/>
</dbReference>
<dbReference type="GO" id="GO:0005576">
    <property type="term" value="C:extracellular region"/>
    <property type="evidence" value="ECO:0007669"/>
    <property type="project" value="TreeGrafter"/>
</dbReference>
<keyword evidence="2" id="KW-0722">Serine protease inhibitor</keyword>
<feature type="domain" description="Kazal-like" evidence="5">
    <location>
        <begin position="201"/>
        <end position="254"/>
    </location>
</feature>
<gene>
    <name evidence="6" type="ORF">HBR001_LOCUS5790</name>
</gene>
<feature type="signal peptide" evidence="4">
    <location>
        <begin position="1"/>
        <end position="21"/>
    </location>
</feature>
<evidence type="ECO:0000256" key="3">
    <source>
        <dbReference type="ARBA" id="ARBA00023157"/>
    </source>
</evidence>
<dbReference type="InterPro" id="IPR036058">
    <property type="entry name" value="Kazal_dom_sf"/>
</dbReference>
<evidence type="ECO:0000313" key="6">
    <source>
        <dbReference type="EMBL" id="CAI5733289.1"/>
    </source>
</evidence>
<dbReference type="EMBL" id="CANTFL010001193">
    <property type="protein sequence ID" value="CAI5733289.1"/>
    <property type="molecule type" value="Genomic_DNA"/>
</dbReference>
<dbReference type="SUPFAM" id="SSF100895">
    <property type="entry name" value="Kazal-type serine protease inhibitors"/>
    <property type="match status" value="4"/>
</dbReference>
<evidence type="ECO:0000256" key="2">
    <source>
        <dbReference type="ARBA" id="ARBA00022900"/>
    </source>
</evidence>
<name>A0AAV0U943_HYABA</name>
<feature type="domain" description="Kazal-like" evidence="5">
    <location>
        <begin position="134"/>
        <end position="185"/>
    </location>
</feature>
<dbReference type="Proteomes" id="UP001162031">
    <property type="component" value="Unassembled WGS sequence"/>
</dbReference>
<dbReference type="PANTHER" id="PTHR10913">
    <property type="entry name" value="FOLLISTATIN-RELATED"/>
    <property type="match status" value="1"/>
</dbReference>
<sequence length="261" mass="26768">MKLSICLVLAVTAAAIAPSHGQEVDSRCAIRCSFESDPVCGSDGVTYTNQCLLILANCDSVEEVTLASKGACKSAKPAAACVTPCPKIFAPMCGSDGVTYENGCQLAIAQCESGGTITRASEGQCPDPSSAGPSDNFSNCPDLCAETYEPVCGSDGITHNNICMLRAIACYVPSITLAYEGECKTAKGGSLEANETMTGTGKDVASCPDVCPAVYTPVCGSNGMTYGNACELGIASCKNPDLHLTKVSDGACADEQPHQNC</sequence>
<dbReference type="InterPro" id="IPR050653">
    <property type="entry name" value="Prot_Inhib_GrowthFact_Antg"/>
</dbReference>
<comment type="caution">
    <text evidence="6">The sequence shown here is derived from an EMBL/GenBank/DDBJ whole genome shotgun (WGS) entry which is preliminary data.</text>
</comment>
<dbReference type="SMART" id="SM00280">
    <property type="entry name" value="KAZAL"/>
    <property type="match status" value="4"/>
</dbReference>
<proteinExistence type="predicted"/>
<keyword evidence="4" id="KW-0732">Signal</keyword>
<organism evidence="6 7">
    <name type="scientific">Hyaloperonospora brassicae</name>
    <name type="common">Brassica downy mildew</name>
    <name type="synonym">Peronospora brassicae</name>
    <dbReference type="NCBI Taxonomy" id="162125"/>
    <lineage>
        <taxon>Eukaryota</taxon>
        <taxon>Sar</taxon>
        <taxon>Stramenopiles</taxon>
        <taxon>Oomycota</taxon>
        <taxon>Peronosporomycetes</taxon>
        <taxon>Peronosporales</taxon>
        <taxon>Peronosporaceae</taxon>
        <taxon>Hyaloperonospora</taxon>
    </lineage>
</organism>
<dbReference type="Gene3D" id="3.30.60.30">
    <property type="match status" value="4"/>
</dbReference>